<dbReference type="RefSeq" id="WP_245998846.1">
    <property type="nucleotide sequence ID" value="NZ_CP033897.1"/>
</dbReference>
<name>A0A3G6J2E5_9CORY</name>
<proteinExistence type="predicted"/>
<sequence length="256" mass="28238">MAEAVEPAVQAEHEAVQVTSEVAPAVVARGIAVRGEEGPAYGPLDVEIPGEGLSILNGRGGSGRTALALTITGRMKVSEGELEVLGETQPKKIRDMVAIAGVESIDALDRNVRVHEILTEHRAWSKLWITWTKPADEQYRNELCSEVFGKRDMPPLDVYVSQLSSLDRILLRICLALRPANGADIKMLVMDDFEQVREQEDRIILLDVLTRIAKTMPVVLNAVNPIEGVAHHQIELFTDAAHLQPKNTGRHHKDEQ</sequence>
<dbReference type="Proteomes" id="UP000271587">
    <property type="component" value="Chromosome"/>
</dbReference>
<accession>A0A3G6J2E5</accession>
<reference evidence="1 2" key="1">
    <citation type="submission" date="2018-11" db="EMBL/GenBank/DDBJ databases">
        <authorList>
            <person name="Kleinhagauer T."/>
            <person name="Glaeser S.P."/>
            <person name="Spergser J."/>
            <person name="Ruckert C."/>
            <person name="Kaempfer P."/>
            <person name="Busse H.-J."/>
        </authorList>
    </citation>
    <scope>NUCLEOTIDE SEQUENCE [LARGE SCALE GENOMIC DNA]</scope>
    <source>
        <strain evidence="1 2">W8</strain>
    </source>
</reference>
<dbReference type="AlphaFoldDB" id="A0A3G6J2E5"/>
<dbReference type="InterPro" id="IPR027417">
    <property type="entry name" value="P-loop_NTPase"/>
</dbReference>
<evidence type="ECO:0008006" key="3">
    <source>
        <dbReference type="Google" id="ProtNLM"/>
    </source>
</evidence>
<organism evidence="1 2">
    <name type="scientific">Corynebacterium gerontici</name>
    <dbReference type="NCBI Taxonomy" id="2079234"/>
    <lineage>
        <taxon>Bacteria</taxon>
        <taxon>Bacillati</taxon>
        <taxon>Actinomycetota</taxon>
        <taxon>Actinomycetes</taxon>
        <taxon>Mycobacteriales</taxon>
        <taxon>Corynebacteriaceae</taxon>
        <taxon>Corynebacterium</taxon>
    </lineage>
</organism>
<keyword evidence="2" id="KW-1185">Reference proteome</keyword>
<evidence type="ECO:0000313" key="1">
    <source>
        <dbReference type="EMBL" id="AZA10560.1"/>
    </source>
</evidence>
<dbReference type="Gene3D" id="3.40.50.300">
    <property type="entry name" value="P-loop containing nucleotide triphosphate hydrolases"/>
    <property type="match status" value="1"/>
</dbReference>
<protein>
    <recommendedName>
        <fullName evidence="3">ABC transporter domain-containing protein</fullName>
    </recommendedName>
</protein>
<evidence type="ECO:0000313" key="2">
    <source>
        <dbReference type="Proteomes" id="UP000271587"/>
    </source>
</evidence>
<gene>
    <name evidence="1" type="ORF">CGERO_01125</name>
</gene>
<dbReference type="EMBL" id="CP033897">
    <property type="protein sequence ID" value="AZA10560.1"/>
    <property type="molecule type" value="Genomic_DNA"/>
</dbReference>
<dbReference type="KEGG" id="cgk:CGERO_01125"/>
<dbReference type="SUPFAM" id="SSF52540">
    <property type="entry name" value="P-loop containing nucleoside triphosphate hydrolases"/>
    <property type="match status" value="1"/>
</dbReference>